<evidence type="ECO:0000313" key="2">
    <source>
        <dbReference type="Proteomes" id="UP001596203"/>
    </source>
</evidence>
<dbReference type="Proteomes" id="UP001596203">
    <property type="component" value="Unassembled WGS sequence"/>
</dbReference>
<sequence length="211" mass="23821">MNTSLANTTVNTFVANSAADWRGWLARNCRSEKEVWLIIHHRDSVTPSVRYHEAIEHALCYGWIDSQARKHDADSCRLRFTPRNPRSTWSRVNRERAAKMTELGLMTEHGQALIDLARANGTWQVLSDAEGSAMPDDLRELLDRNEAARTNFENFPPSSKRLILEWVATAKRAETRRRRIAQTVDLAAVNLRANHPGIRVRAAGEPGVAAT</sequence>
<proteinExistence type="predicted"/>
<gene>
    <name evidence="1" type="ORF">ACFP2T_33735</name>
</gene>
<name>A0ABW1KH99_9ACTN</name>
<comment type="caution">
    <text evidence="1">The sequence shown here is derived from an EMBL/GenBank/DDBJ whole genome shotgun (WGS) entry which is preliminary data.</text>
</comment>
<reference evidence="2" key="1">
    <citation type="journal article" date="2019" name="Int. J. Syst. Evol. Microbiol.">
        <title>The Global Catalogue of Microorganisms (GCM) 10K type strain sequencing project: providing services to taxonomists for standard genome sequencing and annotation.</title>
        <authorList>
            <consortium name="The Broad Institute Genomics Platform"/>
            <consortium name="The Broad Institute Genome Sequencing Center for Infectious Disease"/>
            <person name="Wu L."/>
            <person name="Ma J."/>
        </authorList>
    </citation>
    <scope>NUCLEOTIDE SEQUENCE [LARGE SCALE GENOMIC DNA]</scope>
    <source>
        <strain evidence="2">ZS-35-S2</strain>
    </source>
</reference>
<dbReference type="RefSeq" id="WP_377429010.1">
    <property type="nucleotide sequence ID" value="NZ_JBHSPR010000039.1"/>
</dbReference>
<evidence type="ECO:0000313" key="1">
    <source>
        <dbReference type="EMBL" id="MFC6021122.1"/>
    </source>
</evidence>
<keyword evidence="2" id="KW-1185">Reference proteome</keyword>
<organism evidence="1 2">
    <name type="scientific">Plantactinospora solaniradicis</name>
    <dbReference type="NCBI Taxonomy" id="1723736"/>
    <lineage>
        <taxon>Bacteria</taxon>
        <taxon>Bacillati</taxon>
        <taxon>Actinomycetota</taxon>
        <taxon>Actinomycetes</taxon>
        <taxon>Micromonosporales</taxon>
        <taxon>Micromonosporaceae</taxon>
        <taxon>Plantactinospora</taxon>
    </lineage>
</organism>
<dbReference type="EMBL" id="JBHSPR010000039">
    <property type="protein sequence ID" value="MFC6021122.1"/>
    <property type="molecule type" value="Genomic_DNA"/>
</dbReference>
<protein>
    <submittedName>
        <fullName evidence="1">YdeI family protein</fullName>
    </submittedName>
</protein>
<accession>A0ABW1KH99</accession>
<dbReference type="Pfam" id="PF13376">
    <property type="entry name" value="OmdA"/>
    <property type="match status" value="1"/>
</dbReference>